<gene>
    <name evidence="2" type="ORF">BGK67_10755</name>
</gene>
<sequence>MAALSLKGPECLKAALRLIDSPSPKQVEVLASEASAGIFIDPADKLEGRVLFLLEIYSEWGADSTEIGAVVDLLTARWRTRIGDKGAALRLLRSLDVHSLDELSNRAHEVLHEWLESTLIDADDWSYYAEHLTGYHDIQLEDMGELAEHFERFMDRRLLEPDSPGYLSDLKSLADDFGLDELSDRIEEAMRDEYEPDDDYEPDGSRHLGDDRGSDEYIAELFGRFDD</sequence>
<name>A0A1E5PQL3_9ACTN</name>
<comment type="caution">
    <text evidence="2">The sequence shown here is derived from an EMBL/GenBank/DDBJ whole genome shotgun (WGS) entry which is preliminary data.</text>
</comment>
<evidence type="ECO:0000256" key="1">
    <source>
        <dbReference type="SAM" id="MobiDB-lite"/>
    </source>
</evidence>
<dbReference type="AlphaFoldDB" id="A0A1E5PQL3"/>
<evidence type="ECO:0000313" key="3">
    <source>
        <dbReference type="Proteomes" id="UP000095705"/>
    </source>
</evidence>
<feature type="region of interest" description="Disordered" evidence="1">
    <location>
        <begin position="190"/>
        <end position="214"/>
    </location>
</feature>
<keyword evidence="3" id="KW-1185">Reference proteome</keyword>
<protein>
    <submittedName>
        <fullName evidence="2">Uncharacterized protein</fullName>
    </submittedName>
</protein>
<accession>A0A1E5PQL3</accession>
<evidence type="ECO:0000313" key="2">
    <source>
        <dbReference type="EMBL" id="OEJ31763.1"/>
    </source>
</evidence>
<dbReference type="Proteomes" id="UP000095705">
    <property type="component" value="Unassembled WGS sequence"/>
</dbReference>
<reference evidence="2 3" key="1">
    <citation type="submission" date="2016-08" db="EMBL/GenBank/DDBJ databases">
        <title>The complete genome of Streptomyces subrutilus 10-1-1.</title>
        <authorList>
            <person name="Chen X."/>
        </authorList>
    </citation>
    <scope>NUCLEOTIDE SEQUENCE [LARGE SCALE GENOMIC DNA]</scope>
    <source>
        <strain evidence="2 3">10-1-1</strain>
    </source>
</reference>
<feature type="compositionally biased region" description="Basic and acidic residues" evidence="1">
    <location>
        <begin position="203"/>
        <end position="214"/>
    </location>
</feature>
<dbReference type="EMBL" id="MEHK01000001">
    <property type="protein sequence ID" value="OEJ31763.1"/>
    <property type="molecule type" value="Genomic_DNA"/>
</dbReference>
<organism evidence="2 3">
    <name type="scientific">Streptomyces subrutilus</name>
    <dbReference type="NCBI Taxonomy" id="36818"/>
    <lineage>
        <taxon>Bacteria</taxon>
        <taxon>Bacillati</taxon>
        <taxon>Actinomycetota</taxon>
        <taxon>Actinomycetes</taxon>
        <taxon>Kitasatosporales</taxon>
        <taxon>Streptomycetaceae</taxon>
        <taxon>Streptomyces</taxon>
    </lineage>
</organism>
<proteinExistence type="predicted"/>